<dbReference type="AlphaFoldDB" id="A0A7X3LUX3"/>
<evidence type="ECO:0000259" key="1">
    <source>
        <dbReference type="PROSITE" id="PS51186"/>
    </source>
</evidence>
<dbReference type="InterPro" id="IPR016181">
    <property type="entry name" value="Acyl_CoA_acyltransferase"/>
</dbReference>
<dbReference type="SUPFAM" id="SSF55729">
    <property type="entry name" value="Acyl-CoA N-acyltransferases (Nat)"/>
    <property type="match status" value="1"/>
</dbReference>
<dbReference type="GO" id="GO:0016747">
    <property type="term" value="F:acyltransferase activity, transferring groups other than amino-acyl groups"/>
    <property type="evidence" value="ECO:0007669"/>
    <property type="project" value="InterPro"/>
</dbReference>
<comment type="caution">
    <text evidence="2">The sequence shown here is derived from an EMBL/GenBank/DDBJ whole genome shotgun (WGS) entry which is preliminary data.</text>
</comment>
<reference evidence="2 3" key="1">
    <citation type="submission" date="2019-12" db="EMBL/GenBank/DDBJ databases">
        <authorList>
            <person name="Li M."/>
        </authorList>
    </citation>
    <scope>NUCLEOTIDE SEQUENCE [LARGE SCALE GENOMIC DNA]</scope>
    <source>
        <strain evidence="2 3">GBMRC 2046</strain>
    </source>
</reference>
<dbReference type="RefSeq" id="WP_160775739.1">
    <property type="nucleotide sequence ID" value="NZ_WUMV01000003.1"/>
</dbReference>
<sequence>MEVRLWKPGDEDAILALFEQSFGRKMSLEFWRWRFLGHPSGGPYIALAWDGDRLAAHYAVSPAPLLVDGQDVLAVLSMTTMTHPDYRGRGLFEKVGGALYEELTQHGIAAVWGFPNANSHQSFLRKLSWVDIGDIPTMTCVLDGSREWGESDFGIQEIERTDGRFTELYGRLSGQRPICASRDPAVLAWRLDRNPLHTYFKFVLGDENSLSGYVIAKRHLDQDADLVDIQACDVSTAEILIKGVLSRLGKRGIRRVNAWALNRDTIRQALERSGFIAGAPVTYFGGREISPISKEFGDLRNWRLSMMDSDLY</sequence>
<protein>
    <submittedName>
        <fullName evidence="2">GNAT family N-acetyltransferase</fullName>
    </submittedName>
</protein>
<dbReference type="PROSITE" id="PS51186">
    <property type="entry name" value="GNAT"/>
    <property type="match status" value="1"/>
</dbReference>
<evidence type="ECO:0000313" key="2">
    <source>
        <dbReference type="EMBL" id="MXN65572.1"/>
    </source>
</evidence>
<dbReference type="InterPro" id="IPR000182">
    <property type="entry name" value="GNAT_dom"/>
</dbReference>
<keyword evidence="2" id="KW-0808">Transferase</keyword>
<organism evidence="2 3">
    <name type="scientific">Stappia sediminis</name>
    <dbReference type="NCBI Taxonomy" id="2692190"/>
    <lineage>
        <taxon>Bacteria</taxon>
        <taxon>Pseudomonadati</taxon>
        <taxon>Pseudomonadota</taxon>
        <taxon>Alphaproteobacteria</taxon>
        <taxon>Hyphomicrobiales</taxon>
        <taxon>Stappiaceae</taxon>
        <taxon>Stappia</taxon>
    </lineage>
</organism>
<feature type="domain" description="N-acetyltransferase" evidence="1">
    <location>
        <begin position="1"/>
        <end position="175"/>
    </location>
</feature>
<accession>A0A7X3LUX3</accession>
<name>A0A7X3LUX3_9HYPH</name>
<gene>
    <name evidence="2" type="ORF">GR183_11725</name>
</gene>
<dbReference type="Pfam" id="PF13527">
    <property type="entry name" value="Acetyltransf_9"/>
    <property type="match status" value="1"/>
</dbReference>
<keyword evidence="3" id="KW-1185">Reference proteome</keyword>
<dbReference type="Proteomes" id="UP000433101">
    <property type="component" value="Unassembled WGS sequence"/>
</dbReference>
<evidence type="ECO:0000313" key="3">
    <source>
        <dbReference type="Proteomes" id="UP000433101"/>
    </source>
</evidence>
<dbReference type="Gene3D" id="3.40.630.30">
    <property type="match status" value="1"/>
</dbReference>
<dbReference type="EMBL" id="WUMV01000003">
    <property type="protein sequence ID" value="MXN65572.1"/>
    <property type="molecule type" value="Genomic_DNA"/>
</dbReference>
<proteinExistence type="predicted"/>